<name>A0A2D3I5U4_9VIRU</name>
<keyword evidence="1" id="KW-0812">Transmembrane</keyword>
<feature type="transmembrane region" description="Helical" evidence="1">
    <location>
        <begin position="29"/>
        <end position="55"/>
    </location>
</feature>
<protein>
    <submittedName>
        <fullName evidence="2">ORF1068</fullName>
    </submittedName>
</protein>
<keyword evidence="1" id="KW-0472">Membrane</keyword>
<reference evidence="2" key="1">
    <citation type="journal article" date="2018" name="Aquaculture">
        <title>Complete genome sequence of a white spot syndrome virus associated with a disease incursion in Australia.</title>
        <authorList>
            <person name="Oakey J."/>
            <person name="Smith C.S."/>
        </authorList>
    </citation>
    <scope>NUCLEOTIDE SEQUENCE [LARGE SCALE GENOMIC DNA]</scope>
    <source>
        <strain evidence="2">WSSV-AU</strain>
    </source>
</reference>
<dbReference type="Proteomes" id="UP000267516">
    <property type="component" value="Segment"/>
</dbReference>
<keyword evidence="1" id="KW-1133">Transmembrane helix</keyword>
<organism evidence="2">
    <name type="scientific">White spot syndrome virus</name>
    <dbReference type="NCBI Taxonomy" id="342409"/>
    <lineage>
        <taxon>Viruses</taxon>
        <taxon>Viruses incertae sedis</taxon>
        <taxon>Naldaviricetes</taxon>
        <taxon>Nimaviridae</taxon>
        <taxon>Whispovirus</taxon>
    </lineage>
</organism>
<accession>A0A2D3I5U4</accession>
<evidence type="ECO:0000313" key="2">
    <source>
        <dbReference type="EMBL" id="ATU83742.1"/>
    </source>
</evidence>
<proteinExistence type="predicted"/>
<dbReference type="EMBL" id="MF768985">
    <property type="protein sequence ID" value="ATU83742.1"/>
    <property type="molecule type" value="Genomic_DNA"/>
</dbReference>
<sequence>MSIYSSLTRTCCSRVTPTFSNTSPHMAFLLYHLGSVCLIKKGFFTALIMLVFFLLTRVTGEWKSVFEQSIAALIRKPQLFSGVSIISNP</sequence>
<evidence type="ECO:0000256" key="1">
    <source>
        <dbReference type="SAM" id="Phobius"/>
    </source>
</evidence>